<feature type="coiled-coil region" evidence="1">
    <location>
        <begin position="56"/>
        <end position="83"/>
    </location>
</feature>
<keyword evidence="1" id="KW-0175">Coiled coil</keyword>
<gene>
    <name evidence="2" type="ORF">NDU88_000883</name>
</gene>
<dbReference type="PANTHER" id="PTHR19446">
    <property type="entry name" value="REVERSE TRANSCRIPTASES"/>
    <property type="match status" value="1"/>
</dbReference>
<accession>A0AAV7S6G3</accession>
<evidence type="ECO:0000313" key="3">
    <source>
        <dbReference type="Proteomes" id="UP001066276"/>
    </source>
</evidence>
<dbReference type="AlphaFoldDB" id="A0AAV7S6G3"/>
<dbReference type="Proteomes" id="UP001066276">
    <property type="component" value="Chromosome 4_2"/>
</dbReference>
<organism evidence="2 3">
    <name type="scientific">Pleurodeles waltl</name>
    <name type="common">Iberian ribbed newt</name>
    <dbReference type="NCBI Taxonomy" id="8319"/>
    <lineage>
        <taxon>Eukaryota</taxon>
        <taxon>Metazoa</taxon>
        <taxon>Chordata</taxon>
        <taxon>Craniata</taxon>
        <taxon>Vertebrata</taxon>
        <taxon>Euteleostomi</taxon>
        <taxon>Amphibia</taxon>
        <taxon>Batrachia</taxon>
        <taxon>Caudata</taxon>
        <taxon>Salamandroidea</taxon>
        <taxon>Salamandridae</taxon>
        <taxon>Pleurodelinae</taxon>
        <taxon>Pleurodeles</taxon>
    </lineage>
</organism>
<keyword evidence="3" id="KW-1185">Reference proteome</keyword>
<protein>
    <submittedName>
        <fullName evidence="2">Uncharacterized protein</fullName>
    </submittedName>
</protein>
<comment type="caution">
    <text evidence="2">The sequence shown here is derived from an EMBL/GenBank/DDBJ whole genome shotgun (WGS) entry which is preliminary data.</text>
</comment>
<proteinExistence type="predicted"/>
<name>A0AAV7S6G3_PLEWA</name>
<sequence length="288" mass="33198">MQTWRLQNAKVVEGLEQSTQYYFTENEGSVQSPVDLWEAYKATIREEILAGKVGERRQRKKRLVTLETELIALERQCATQQTQELKKLMNQTRVGIQYSNPREVCQQYLLRSKRLYEAGNKASKLLAWLTKKERSDSHIKEIRTAKGKLLRDSEEIMEKMAAQMEDFYKSHITILKTEIDSFLHDWPMKRLSAQHTADLEEEITKEEISVALGQLQKRKSLGPNGFPVEFFQKLGKGLIPHLHAALHHTVEVGELPPLYENCNDHPTTQTKPAQGRKGFLSPNLIVKC</sequence>
<dbReference type="EMBL" id="JANPWB010000008">
    <property type="protein sequence ID" value="KAJ1160381.1"/>
    <property type="molecule type" value="Genomic_DNA"/>
</dbReference>
<evidence type="ECO:0000256" key="1">
    <source>
        <dbReference type="SAM" id="Coils"/>
    </source>
</evidence>
<reference evidence="2" key="1">
    <citation type="journal article" date="2022" name="bioRxiv">
        <title>Sequencing and chromosome-scale assembly of the giantPleurodeles waltlgenome.</title>
        <authorList>
            <person name="Brown T."/>
            <person name="Elewa A."/>
            <person name="Iarovenko S."/>
            <person name="Subramanian E."/>
            <person name="Araus A.J."/>
            <person name="Petzold A."/>
            <person name="Susuki M."/>
            <person name="Suzuki K.-i.T."/>
            <person name="Hayashi T."/>
            <person name="Toyoda A."/>
            <person name="Oliveira C."/>
            <person name="Osipova E."/>
            <person name="Leigh N.D."/>
            <person name="Simon A."/>
            <person name="Yun M.H."/>
        </authorList>
    </citation>
    <scope>NUCLEOTIDE SEQUENCE</scope>
    <source>
        <strain evidence="2">20211129_DDA</strain>
        <tissue evidence="2">Liver</tissue>
    </source>
</reference>
<evidence type="ECO:0000313" key="2">
    <source>
        <dbReference type="EMBL" id="KAJ1160381.1"/>
    </source>
</evidence>